<feature type="repeat" description="TPR" evidence="1">
    <location>
        <begin position="167"/>
        <end position="200"/>
    </location>
</feature>
<name>A0A6B8RLW7_9BACL</name>
<dbReference type="PROSITE" id="PS50005">
    <property type="entry name" value="TPR"/>
    <property type="match status" value="1"/>
</dbReference>
<dbReference type="Proteomes" id="UP000426246">
    <property type="component" value="Chromosome"/>
</dbReference>
<sequence>MEGIDIFEQLFMTMNEHLAEIAAHYGSATSQEKVNLDDQLAMLKKMSDEYMELWLSFEEKLAGFYVDHPASATSSAAALNHSKKASDQQPVAQTQMDPGFAKAQGFYKLYMFKHAVRELEILIKQQPDDLLARTYLAMGYLRLGEDGDAYPHFQMILPLTDNKQLKAISYNAMGCIQINKKNMQKAMEYFSLSHQLDPACFMEPYSQVGANLHHQQRLP</sequence>
<gene>
    <name evidence="2" type="ORF">EHS13_19100</name>
</gene>
<evidence type="ECO:0000256" key="1">
    <source>
        <dbReference type="PROSITE-ProRule" id="PRU00339"/>
    </source>
</evidence>
<dbReference type="SUPFAM" id="SSF48452">
    <property type="entry name" value="TPR-like"/>
    <property type="match status" value="1"/>
</dbReference>
<dbReference type="EMBL" id="CP034235">
    <property type="protein sequence ID" value="QGQ96837.1"/>
    <property type="molecule type" value="Genomic_DNA"/>
</dbReference>
<dbReference type="AlphaFoldDB" id="A0A6B8RLW7"/>
<evidence type="ECO:0000313" key="3">
    <source>
        <dbReference type="Proteomes" id="UP000426246"/>
    </source>
</evidence>
<proteinExistence type="predicted"/>
<evidence type="ECO:0000313" key="2">
    <source>
        <dbReference type="EMBL" id="QGQ96837.1"/>
    </source>
</evidence>
<keyword evidence="1" id="KW-0802">TPR repeat</keyword>
<keyword evidence="3" id="KW-1185">Reference proteome</keyword>
<dbReference type="InterPro" id="IPR011990">
    <property type="entry name" value="TPR-like_helical_dom_sf"/>
</dbReference>
<protein>
    <submittedName>
        <fullName evidence="2">Uncharacterized protein</fullName>
    </submittedName>
</protein>
<dbReference type="KEGG" id="ppsc:EHS13_19100"/>
<dbReference type="InterPro" id="IPR019734">
    <property type="entry name" value="TPR_rpt"/>
</dbReference>
<organism evidence="2 3">
    <name type="scientific">Paenibacillus psychroresistens</name>
    <dbReference type="NCBI Taxonomy" id="1778678"/>
    <lineage>
        <taxon>Bacteria</taxon>
        <taxon>Bacillati</taxon>
        <taxon>Bacillota</taxon>
        <taxon>Bacilli</taxon>
        <taxon>Bacillales</taxon>
        <taxon>Paenibacillaceae</taxon>
        <taxon>Paenibacillus</taxon>
    </lineage>
</organism>
<dbReference type="Gene3D" id="1.25.40.10">
    <property type="entry name" value="Tetratricopeptide repeat domain"/>
    <property type="match status" value="1"/>
</dbReference>
<reference evidence="3" key="1">
    <citation type="submission" date="2018-11" db="EMBL/GenBank/DDBJ databases">
        <title>Complete genome sequence of Paenibacillus sp. ML311-T8.</title>
        <authorList>
            <person name="Nam Y.-D."/>
            <person name="Kang J."/>
            <person name="Chung W.-H."/>
            <person name="Park Y.S."/>
        </authorList>
    </citation>
    <scope>NUCLEOTIDE SEQUENCE [LARGE SCALE GENOMIC DNA]</scope>
    <source>
        <strain evidence="3">ML311-T8</strain>
    </source>
</reference>
<accession>A0A6B8RLW7</accession>